<comment type="caution">
    <text evidence="1">The sequence shown here is derived from an EMBL/GenBank/DDBJ whole genome shotgun (WGS) entry which is preliminary data.</text>
</comment>
<protein>
    <recommendedName>
        <fullName evidence="3">Protein kinase domain-containing protein</fullName>
    </recommendedName>
</protein>
<dbReference type="OrthoDB" id="950305at2"/>
<reference evidence="1 2" key="1">
    <citation type="submission" date="2018-12" db="EMBL/GenBank/DDBJ databases">
        <authorList>
            <person name="Feng G."/>
            <person name="Zhu H."/>
        </authorList>
    </citation>
    <scope>NUCLEOTIDE SEQUENCE [LARGE SCALE GENOMIC DNA]</scope>
    <source>
        <strain evidence="1 2">9PBR-2</strain>
    </source>
</reference>
<keyword evidence="2" id="KW-1185">Reference proteome</keyword>
<dbReference type="Proteomes" id="UP000280066">
    <property type="component" value="Unassembled WGS sequence"/>
</dbReference>
<dbReference type="SUPFAM" id="SSF56112">
    <property type="entry name" value="Protein kinase-like (PK-like)"/>
    <property type="match status" value="1"/>
</dbReference>
<evidence type="ECO:0000313" key="1">
    <source>
        <dbReference type="EMBL" id="RSK33068.1"/>
    </source>
</evidence>
<dbReference type="InterPro" id="IPR011009">
    <property type="entry name" value="Kinase-like_dom_sf"/>
</dbReference>
<proteinExistence type="predicted"/>
<dbReference type="AlphaFoldDB" id="A0A3R9MXR7"/>
<sequence>MEPKRYPRQLSRGANNAVIALSETEVGKLFGGDTRSDIGSEAEKMRFANGVNDLVVRFNRLEYNAPLDADMLVMERVYPLDFRAYEVEMRELWLDVFTDELRALHAAGFVHRDLQRPSNLPGERFDNILLTAQGLRLIDVGISVLQRQVGESFFSAYVQRELEELELFKSFFVGR</sequence>
<evidence type="ECO:0000313" key="2">
    <source>
        <dbReference type="Proteomes" id="UP000280066"/>
    </source>
</evidence>
<dbReference type="EMBL" id="RWIS01000006">
    <property type="protein sequence ID" value="RSK33068.1"/>
    <property type="molecule type" value="Genomic_DNA"/>
</dbReference>
<dbReference type="Gene3D" id="1.10.510.10">
    <property type="entry name" value="Transferase(Phosphotransferase) domain 1"/>
    <property type="match status" value="1"/>
</dbReference>
<dbReference type="RefSeq" id="WP_125429332.1">
    <property type="nucleotide sequence ID" value="NZ_RWIS01000006.1"/>
</dbReference>
<name>A0A3R9MXR7_9BACT</name>
<accession>A0A3R9MXR7</accession>
<gene>
    <name evidence="1" type="ORF">EI290_10145</name>
</gene>
<organism evidence="1 2">
    <name type="scientific">Hymenobacter metallilatus</name>
    <dbReference type="NCBI Taxonomy" id="2493666"/>
    <lineage>
        <taxon>Bacteria</taxon>
        <taxon>Pseudomonadati</taxon>
        <taxon>Bacteroidota</taxon>
        <taxon>Cytophagia</taxon>
        <taxon>Cytophagales</taxon>
        <taxon>Hymenobacteraceae</taxon>
        <taxon>Hymenobacter</taxon>
    </lineage>
</organism>
<evidence type="ECO:0008006" key="3">
    <source>
        <dbReference type="Google" id="ProtNLM"/>
    </source>
</evidence>